<protein>
    <submittedName>
        <fullName evidence="2">Uncharacterized protein</fullName>
    </submittedName>
</protein>
<reference evidence="3" key="1">
    <citation type="journal article" date="2019" name="Int. J. Syst. Evol. Microbiol.">
        <title>The Global Catalogue of Microorganisms (GCM) 10K type strain sequencing project: providing services to taxonomists for standard genome sequencing and annotation.</title>
        <authorList>
            <consortium name="The Broad Institute Genomics Platform"/>
            <consortium name="The Broad Institute Genome Sequencing Center for Infectious Disease"/>
            <person name="Wu L."/>
            <person name="Ma J."/>
        </authorList>
    </citation>
    <scope>NUCLEOTIDE SEQUENCE [LARGE SCALE GENOMIC DNA]</scope>
    <source>
        <strain evidence="3">KCTC 33792</strain>
    </source>
</reference>
<dbReference type="Proteomes" id="UP001597520">
    <property type="component" value="Unassembled WGS sequence"/>
</dbReference>
<comment type="caution">
    <text evidence="2">The sequence shown here is derived from an EMBL/GenBank/DDBJ whole genome shotgun (WGS) entry which is preliminary data.</text>
</comment>
<evidence type="ECO:0000256" key="1">
    <source>
        <dbReference type="SAM" id="Phobius"/>
    </source>
</evidence>
<sequence>MMIVNKTFSFWAFLTSVLGVVFFILSHAAAPRVPQGFIAILTAFLYILAVILLLVGLISAVTAVIRKEPKKIKYAGVVIPFLIILYYILVPVIMALLWGMSDSP</sequence>
<keyword evidence="1" id="KW-1133">Transmembrane helix</keyword>
<organism evidence="2 3">
    <name type="scientific">Salibacterium lacus</name>
    <dbReference type="NCBI Taxonomy" id="1898109"/>
    <lineage>
        <taxon>Bacteria</taxon>
        <taxon>Bacillati</taxon>
        <taxon>Bacillota</taxon>
        <taxon>Bacilli</taxon>
        <taxon>Bacillales</taxon>
        <taxon>Bacillaceae</taxon>
    </lineage>
</organism>
<evidence type="ECO:0000313" key="2">
    <source>
        <dbReference type="EMBL" id="MFD2705846.1"/>
    </source>
</evidence>
<feature type="transmembrane region" description="Helical" evidence="1">
    <location>
        <begin position="77"/>
        <end position="98"/>
    </location>
</feature>
<proteinExistence type="predicted"/>
<dbReference type="EMBL" id="JBHUML010000002">
    <property type="protein sequence ID" value="MFD2705846.1"/>
    <property type="molecule type" value="Genomic_DNA"/>
</dbReference>
<gene>
    <name evidence="2" type="ORF">ACFSUB_10210</name>
</gene>
<keyword evidence="1" id="KW-0472">Membrane</keyword>
<evidence type="ECO:0000313" key="3">
    <source>
        <dbReference type="Proteomes" id="UP001597520"/>
    </source>
</evidence>
<keyword evidence="1" id="KW-0812">Transmembrane</keyword>
<accession>A0ABW5T1G9</accession>
<feature type="transmembrane region" description="Helical" evidence="1">
    <location>
        <begin position="38"/>
        <end position="65"/>
    </location>
</feature>
<keyword evidence="3" id="KW-1185">Reference proteome</keyword>
<dbReference type="RefSeq" id="WP_380713073.1">
    <property type="nucleotide sequence ID" value="NZ_JBHUML010000002.1"/>
</dbReference>
<name>A0ABW5T1G9_9BACI</name>